<protein>
    <submittedName>
        <fullName evidence="2">Uncharacterized protein</fullName>
    </submittedName>
</protein>
<dbReference type="Proteomes" id="UP000533637">
    <property type="component" value="Unassembled WGS sequence"/>
</dbReference>
<comment type="caution">
    <text evidence="2">The sequence shown here is derived from an EMBL/GenBank/DDBJ whole genome shotgun (WGS) entry which is preliminary data.</text>
</comment>
<keyword evidence="3" id="KW-1185">Reference proteome</keyword>
<name>A0ABR6KNN9_9BACT</name>
<feature type="chain" id="PRO_5045164289" evidence="1">
    <location>
        <begin position="20"/>
        <end position="135"/>
    </location>
</feature>
<evidence type="ECO:0000313" key="3">
    <source>
        <dbReference type="Proteomes" id="UP000533637"/>
    </source>
</evidence>
<feature type="signal peptide" evidence="1">
    <location>
        <begin position="1"/>
        <end position="19"/>
    </location>
</feature>
<organism evidence="2 3">
    <name type="scientific">Parabacteroides faecis</name>
    <dbReference type="NCBI Taxonomy" id="1217282"/>
    <lineage>
        <taxon>Bacteria</taxon>
        <taxon>Pseudomonadati</taxon>
        <taxon>Bacteroidota</taxon>
        <taxon>Bacteroidia</taxon>
        <taxon>Bacteroidales</taxon>
        <taxon>Tannerellaceae</taxon>
        <taxon>Parabacteroides</taxon>
    </lineage>
</organism>
<gene>
    <name evidence="2" type="ORF">GGQ57_003042</name>
</gene>
<dbReference type="EMBL" id="JACHOC010000006">
    <property type="protein sequence ID" value="MBB4623130.1"/>
    <property type="molecule type" value="Genomic_DNA"/>
</dbReference>
<reference evidence="2 3" key="1">
    <citation type="submission" date="2020-08" db="EMBL/GenBank/DDBJ databases">
        <title>Genomic Encyclopedia of Type Strains, Phase IV (KMG-IV): sequencing the most valuable type-strain genomes for metagenomic binning, comparative biology and taxonomic classification.</title>
        <authorList>
            <person name="Goeker M."/>
        </authorList>
    </citation>
    <scope>NUCLEOTIDE SEQUENCE [LARGE SCALE GENOMIC DNA]</scope>
    <source>
        <strain evidence="2 3">DSM 102983</strain>
    </source>
</reference>
<keyword evidence="1" id="KW-0732">Signal</keyword>
<evidence type="ECO:0000313" key="2">
    <source>
        <dbReference type="EMBL" id="MBB4623130.1"/>
    </source>
</evidence>
<sequence>MKQLILLFFFIVQSINGYAQYTGSGAGIEPIDPNEWGDENFSYCYFIESKNSYVLYDTDITISANQHEIKMTLKKKNYHFRIKEIIDCDDFALIHTSNKEIWLKAYNYTDENGKYNDDVIFFINGVTYIITNTKK</sequence>
<proteinExistence type="predicted"/>
<evidence type="ECO:0000256" key="1">
    <source>
        <dbReference type="SAM" id="SignalP"/>
    </source>
</evidence>
<accession>A0ABR6KNN9</accession>
<dbReference type="RefSeq" id="WP_183671355.1">
    <property type="nucleotide sequence ID" value="NZ_BMPB01000007.1"/>
</dbReference>